<dbReference type="InterPro" id="IPR003442">
    <property type="entry name" value="T6A_TsaE"/>
</dbReference>
<dbReference type="PANTHER" id="PTHR33540:SF2">
    <property type="entry name" value="TRNA THREONYLCARBAMOYLADENOSINE BIOSYNTHESIS PROTEIN TSAE"/>
    <property type="match status" value="1"/>
</dbReference>
<protein>
    <recommendedName>
        <fullName evidence="3">tRNA threonylcarbamoyladenosine biosynthesis protein TsaE</fullName>
    </recommendedName>
    <alternativeName>
        <fullName evidence="10">t(6)A37 threonylcarbamoyladenosine biosynthesis protein TsaE</fullName>
    </alternativeName>
</protein>
<evidence type="ECO:0000256" key="9">
    <source>
        <dbReference type="ARBA" id="ARBA00022842"/>
    </source>
</evidence>
<evidence type="ECO:0000256" key="6">
    <source>
        <dbReference type="ARBA" id="ARBA00022723"/>
    </source>
</evidence>
<evidence type="ECO:0000256" key="2">
    <source>
        <dbReference type="ARBA" id="ARBA00007599"/>
    </source>
</evidence>
<dbReference type="InterPro" id="IPR027417">
    <property type="entry name" value="P-loop_NTPase"/>
</dbReference>
<dbReference type="Gene3D" id="3.40.50.300">
    <property type="entry name" value="P-loop containing nucleotide triphosphate hydrolases"/>
    <property type="match status" value="1"/>
</dbReference>
<name>A0A381QX43_9ZZZZ</name>
<keyword evidence="7" id="KW-0547">Nucleotide-binding</keyword>
<gene>
    <name evidence="11" type="ORF">METZ01_LOCUS36866</name>
</gene>
<keyword evidence="5" id="KW-0819">tRNA processing</keyword>
<comment type="similarity">
    <text evidence="2">Belongs to the TsaE family.</text>
</comment>
<dbReference type="PANTHER" id="PTHR33540">
    <property type="entry name" value="TRNA THREONYLCARBAMOYLADENOSINE BIOSYNTHESIS PROTEIN TSAE"/>
    <property type="match status" value="1"/>
</dbReference>
<organism evidence="11">
    <name type="scientific">marine metagenome</name>
    <dbReference type="NCBI Taxonomy" id="408172"/>
    <lineage>
        <taxon>unclassified sequences</taxon>
        <taxon>metagenomes</taxon>
        <taxon>ecological metagenomes</taxon>
    </lineage>
</organism>
<keyword evidence="6" id="KW-0479">Metal-binding</keyword>
<evidence type="ECO:0000256" key="5">
    <source>
        <dbReference type="ARBA" id="ARBA00022694"/>
    </source>
</evidence>
<dbReference type="Pfam" id="PF02367">
    <property type="entry name" value="TsaE"/>
    <property type="match status" value="1"/>
</dbReference>
<dbReference type="GO" id="GO:0046872">
    <property type="term" value="F:metal ion binding"/>
    <property type="evidence" value="ECO:0007669"/>
    <property type="project" value="UniProtKB-KW"/>
</dbReference>
<sequence length="172" mass="19286">MRKLILDLSSLENTDTVARKMAANLFPGAILLFWGSMGAGKTTFAKSLCAGLGVLPEIVTSPTYTLVNIYPGDWPVFHVDLYRLNAPEELDDFDREDLITDEGVTLVEWPQFLLNYLSDEPVLNLAFETVSEYQRWLSLESESADFDILFKTLEQQNSSQPKSANSLNRTGT</sequence>
<dbReference type="NCBIfam" id="TIGR00150">
    <property type="entry name" value="T6A_YjeE"/>
    <property type="match status" value="1"/>
</dbReference>
<keyword evidence="4" id="KW-0963">Cytoplasm</keyword>
<evidence type="ECO:0000256" key="8">
    <source>
        <dbReference type="ARBA" id="ARBA00022840"/>
    </source>
</evidence>
<dbReference type="GO" id="GO:0005524">
    <property type="term" value="F:ATP binding"/>
    <property type="evidence" value="ECO:0007669"/>
    <property type="project" value="UniProtKB-KW"/>
</dbReference>
<evidence type="ECO:0000256" key="1">
    <source>
        <dbReference type="ARBA" id="ARBA00004496"/>
    </source>
</evidence>
<proteinExistence type="inferred from homology"/>
<dbReference type="AlphaFoldDB" id="A0A381QX43"/>
<dbReference type="GO" id="GO:0002949">
    <property type="term" value="P:tRNA threonylcarbamoyladenosine modification"/>
    <property type="evidence" value="ECO:0007669"/>
    <property type="project" value="InterPro"/>
</dbReference>
<reference evidence="11" key="1">
    <citation type="submission" date="2018-05" db="EMBL/GenBank/DDBJ databases">
        <authorList>
            <person name="Lanie J.A."/>
            <person name="Ng W.-L."/>
            <person name="Kazmierczak K.M."/>
            <person name="Andrzejewski T.M."/>
            <person name="Davidsen T.M."/>
            <person name="Wayne K.J."/>
            <person name="Tettelin H."/>
            <person name="Glass J.I."/>
            <person name="Rusch D."/>
            <person name="Podicherti R."/>
            <person name="Tsui H.-C.T."/>
            <person name="Winkler M.E."/>
        </authorList>
    </citation>
    <scope>NUCLEOTIDE SEQUENCE</scope>
</reference>
<dbReference type="GO" id="GO:0005737">
    <property type="term" value="C:cytoplasm"/>
    <property type="evidence" value="ECO:0007669"/>
    <property type="project" value="UniProtKB-SubCell"/>
</dbReference>
<accession>A0A381QX43</accession>
<evidence type="ECO:0000256" key="7">
    <source>
        <dbReference type="ARBA" id="ARBA00022741"/>
    </source>
</evidence>
<comment type="subcellular location">
    <subcellularLocation>
        <location evidence="1">Cytoplasm</location>
    </subcellularLocation>
</comment>
<keyword evidence="8" id="KW-0067">ATP-binding</keyword>
<dbReference type="SUPFAM" id="SSF52540">
    <property type="entry name" value="P-loop containing nucleoside triphosphate hydrolases"/>
    <property type="match status" value="1"/>
</dbReference>
<evidence type="ECO:0000256" key="4">
    <source>
        <dbReference type="ARBA" id="ARBA00022490"/>
    </source>
</evidence>
<dbReference type="EMBL" id="UINC01001576">
    <property type="protein sequence ID" value="SUZ84012.1"/>
    <property type="molecule type" value="Genomic_DNA"/>
</dbReference>
<evidence type="ECO:0000313" key="11">
    <source>
        <dbReference type="EMBL" id="SUZ84012.1"/>
    </source>
</evidence>
<evidence type="ECO:0000256" key="10">
    <source>
        <dbReference type="ARBA" id="ARBA00032441"/>
    </source>
</evidence>
<keyword evidence="9" id="KW-0460">Magnesium</keyword>
<evidence type="ECO:0000256" key="3">
    <source>
        <dbReference type="ARBA" id="ARBA00019010"/>
    </source>
</evidence>